<proteinExistence type="predicted"/>
<evidence type="ECO:0000256" key="4">
    <source>
        <dbReference type="ARBA" id="ARBA00022741"/>
    </source>
</evidence>
<reference evidence="10 11" key="1">
    <citation type="submission" date="2018-10" db="EMBL/GenBank/DDBJ databases">
        <title>Natrarchaeobius chitinivorans gen. nov., sp. nov., and Natrarchaeobius haloalkaliphilus sp. nov., alkaliphilic, chitin-utilizing haloarchaea from hypersaline alkaline lakes.</title>
        <authorList>
            <person name="Sorokin D.Y."/>
            <person name="Elcheninov A.G."/>
            <person name="Kostrikina N.A."/>
            <person name="Bale N.J."/>
            <person name="Sinninghe Damste J.S."/>
            <person name="Khijniak T.V."/>
            <person name="Kublanov I.V."/>
            <person name="Toshchakov S.V."/>
        </authorList>
    </citation>
    <scope>NUCLEOTIDE SEQUENCE [LARGE SCALE GENOMIC DNA]</scope>
    <source>
        <strain evidence="10 11">AArcht-Sl</strain>
    </source>
</reference>
<evidence type="ECO:0000256" key="5">
    <source>
        <dbReference type="ARBA" id="ARBA00022842"/>
    </source>
</evidence>
<dbReference type="RefSeq" id="WP_124179726.1">
    <property type="nucleotide sequence ID" value="NZ_REFY01000008.1"/>
</dbReference>
<keyword evidence="6" id="KW-0342">GTP-binding</keyword>
<dbReference type="PANTHER" id="PTHR19136:SF81">
    <property type="entry name" value="MOLYBDENUM COFACTOR GUANYLYLTRANSFERASE"/>
    <property type="match status" value="1"/>
</dbReference>
<dbReference type="CDD" id="cd02503">
    <property type="entry name" value="MobA"/>
    <property type="match status" value="1"/>
</dbReference>
<comment type="caution">
    <text evidence="10">The sequence shown here is derived from an EMBL/GenBank/DDBJ whole genome shotgun (WGS) entry which is preliminary data.</text>
</comment>
<gene>
    <name evidence="10" type="ORF">EA462_16970</name>
</gene>
<keyword evidence="11" id="KW-1185">Reference proteome</keyword>
<evidence type="ECO:0000256" key="8">
    <source>
        <dbReference type="SAM" id="MobiDB-lite"/>
    </source>
</evidence>
<keyword evidence="4" id="KW-0547">Nucleotide-binding</keyword>
<keyword evidence="5" id="KW-0460">Magnesium</keyword>
<keyword evidence="1" id="KW-0963">Cytoplasm</keyword>
<feature type="compositionally biased region" description="Polar residues" evidence="8">
    <location>
        <begin position="17"/>
        <end position="26"/>
    </location>
</feature>
<keyword evidence="7" id="KW-0501">Molybdenum cofactor biosynthesis</keyword>
<keyword evidence="10" id="KW-0548">Nucleotidyltransferase</keyword>
<dbReference type="InterPro" id="IPR029044">
    <property type="entry name" value="Nucleotide-diphossugar_trans"/>
</dbReference>
<keyword evidence="3" id="KW-0479">Metal-binding</keyword>
<evidence type="ECO:0000256" key="3">
    <source>
        <dbReference type="ARBA" id="ARBA00022723"/>
    </source>
</evidence>
<dbReference type="EMBL" id="REFY01000008">
    <property type="protein sequence ID" value="RQG86163.1"/>
    <property type="molecule type" value="Genomic_DNA"/>
</dbReference>
<organism evidence="10 11">
    <name type="scientific">Natrarchaeobius halalkaliphilus</name>
    <dbReference type="NCBI Taxonomy" id="1679091"/>
    <lineage>
        <taxon>Archaea</taxon>
        <taxon>Methanobacteriati</taxon>
        <taxon>Methanobacteriota</taxon>
        <taxon>Stenosarchaea group</taxon>
        <taxon>Halobacteria</taxon>
        <taxon>Halobacteriales</taxon>
        <taxon>Natrialbaceae</taxon>
        <taxon>Natrarchaeobius</taxon>
    </lineage>
</organism>
<dbReference type="Proteomes" id="UP000273828">
    <property type="component" value="Unassembled WGS sequence"/>
</dbReference>
<dbReference type="GO" id="GO:0046872">
    <property type="term" value="F:metal ion binding"/>
    <property type="evidence" value="ECO:0007669"/>
    <property type="project" value="UniProtKB-KW"/>
</dbReference>
<dbReference type="Pfam" id="PF12804">
    <property type="entry name" value="NTP_transf_3"/>
    <property type="match status" value="1"/>
</dbReference>
<dbReference type="AlphaFoldDB" id="A0A3N6M394"/>
<feature type="compositionally biased region" description="Basic and acidic residues" evidence="8">
    <location>
        <begin position="1"/>
        <end position="16"/>
    </location>
</feature>
<dbReference type="GO" id="GO:0016779">
    <property type="term" value="F:nucleotidyltransferase activity"/>
    <property type="evidence" value="ECO:0007669"/>
    <property type="project" value="UniProtKB-KW"/>
</dbReference>
<name>A0A3N6M394_9EURY</name>
<dbReference type="OrthoDB" id="28434at2157"/>
<keyword evidence="2 10" id="KW-0808">Transferase</keyword>
<feature type="domain" description="MobA-like NTP transferase" evidence="9">
    <location>
        <begin position="26"/>
        <end position="178"/>
    </location>
</feature>
<dbReference type="InterPro" id="IPR025877">
    <property type="entry name" value="MobA-like_NTP_Trfase"/>
</dbReference>
<dbReference type="SUPFAM" id="SSF53448">
    <property type="entry name" value="Nucleotide-diphospho-sugar transferases"/>
    <property type="match status" value="1"/>
</dbReference>
<protein>
    <submittedName>
        <fullName evidence="10">Molybdenum cofactor guanylyltransferase</fullName>
    </submittedName>
</protein>
<evidence type="ECO:0000259" key="9">
    <source>
        <dbReference type="Pfam" id="PF12804"/>
    </source>
</evidence>
<dbReference type="InterPro" id="IPR013482">
    <property type="entry name" value="Molybde_CF_guanTrfase"/>
</dbReference>
<sequence>MAVHSRERPSETDRTTSNEPSSTTSGVIVAGGFSERFGDQEKALVPVDGKPMLARVGNAVAPAVDELVINCRAEQRPAFERALEQSGPALALEVRFALDRSDERDQGPVAGLRRGLEAVSGTTAVAVPCDLALLEAEFVAQLVGEYDRVTDTDAVVPYADDYSQLLCAVYDVAATQIACERVLETERRRLFDVLDHLAVTTIDDVESWTDPRRLRAIDTPDALAACRDEY</sequence>
<feature type="region of interest" description="Disordered" evidence="8">
    <location>
        <begin position="1"/>
        <end position="29"/>
    </location>
</feature>
<dbReference type="Gene3D" id="3.90.550.10">
    <property type="entry name" value="Spore Coat Polysaccharide Biosynthesis Protein SpsA, Chain A"/>
    <property type="match status" value="1"/>
</dbReference>
<evidence type="ECO:0000256" key="6">
    <source>
        <dbReference type="ARBA" id="ARBA00023134"/>
    </source>
</evidence>
<evidence type="ECO:0000256" key="2">
    <source>
        <dbReference type="ARBA" id="ARBA00022679"/>
    </source>
</evidence>
<evidence type="ECO:0000256" key="7">
    <source>
        <dbReference type="ARBA" id="ARBA00023150"/>
    </source>
</evidence>
<evidence type="ECO:0000313" key="10">
    <source>
        <dbReference type="EMBL" id="RQG86163.1"/>
    </source>
</evidence>
<evidence type="ECO:0000313" key="11">
    <source>
        <dbReference type="Proteomes" id="UP000273828"/>
    </source>
</evidence>
<accession>A0A3N6M394</accession>
<dbReference type="GO" id="GO:0006777">
    <property type="term" value="P:Mo-molybdopterin cofactor biosynthetic process"/>
    <property type="evidence" value="ECO:0007669"/>
    <property type="project" value="UniProtKB-KW"/>
</dbReference>
<evidence type="ECO:0000256" key="1">
    <source>
        <dbReference type="ARBA" id="ARBA00022490"/>
    </source>
</evidence>
<dbReference type="GO" id="GO:0005525">
    <property type="term" value="F:GTP binding"/>
    <property type="evidence" value="ECO:0007669"/>
    <property type="project" value="UniProtKB-KW"/>
</dbReference>
<dbReference type="PANTHER" id="PTHR19136">
    <property type="entry name" value="MOLYBDENUM COFACTOR GUANYLYLTRANSFERASE"/>
    <property type="match status" value="1"/>
</dbReference>